<feature type="domain" description="Autotransporter" evidence="1">
    <location>
        <begin position="753"/>
        <end position="1046"/>
    </location>
</feature>
<organism evidence="2 3">
    <name type="scientific">Collimonas fungivorans (strain Ter331)</name>
    <dbReference type="NCBI Taxonomy" id="1005048"/>
    <lineage>
        <taxon>Bacteria</taxon>
        <taxon>Pseudomonadati</taxon>
        <taxon>Pseudomonadota</taxon>
        <taxon>Betaproteobacteria</taxon>
        <taxon>Burkholderiales</taxon>
        <taxon>Oxalobacteraceae</taxon>
        <taxon>Collimonas</taxon>
    </lineage>
</organism>
<dbReference type="Pfam" id="PF03797">
    <property type="entry name" value="Autotransporter"/>
    <property type="match status" value="1"/>
</dbReference>
<dbReference type="Gene3D" id="3.90.226.10">
    <property type="entry name" value="2-enoyl-CoA Hydratase, Chain A, domain 1"/>
    <property type="match status" value="1"/>
</dbReference>
<dbReference type="InterPro" id="IPR029045">
    <property type="entry name" value="ClpP/crotonase-like_dom_sf"/>
</dbReference>
<sequence>MGTLRRWNTREGIEGMKYKLLLAILGALGMEAGVHHAYAMDMHVHGNQVFLSGDVVFSDGYVLADYLARLRAQGRVIDTLVMRNSNGGSVTGGYDVGDLARRQGLKTVFSGYCISACTMMFAGGAVRAFSNLDQPNPGDINSGHFLGIHGMTGGHDSYLDSSRNTSFYQYFLKAIANGNLAATDAQLLDDAFSDHGNAYARLFDPAAGKTPSVFWCHPDCANPKQYKAYPKDDVYNTGFVTQRTPETTVDSVTITGQALSGNINPNYANKYDPAAKKIDTTLVSWLTNWNLLGAYLPKGSAPVLSGEPYLINLVDQERSIYNAMSPADRVKALTQGLNAVYNDPSQYDPDEAKSQRADPNSDYNKAIRAFVKYSATPLIDTSGISTGDSFGFMTLVNSQWTLPKGIHTAMDALVMQDSALHLRGGILDIPVNTFYRRSALEGEGQLGESQLWARMNFMDRAVLHPTGKGIDWSGNPRLNDYSALAFDIAPGQAGQPALLRFGLYNGGSYTSMSALSIRSNTAQLALHMTPGFYHTAQSYALVGYSSGFQAQLQEAEKKGLAPANVNIVVNRFAHLVRADAQGQPVAGYDVNPATDAFHPFDDSVISFHVTQKNDSISLSADEAFLGKSAFCNRAGCGLGSALSSASQQSGSALAPLLGALQFSTNAQAAQARQQIEGAGYAAQRTASLYLINDFSAALTQHLRSTDRAAERQGTAAIAAAMPLNSGAPGHAVDASGMLSYLVGSDDPAAKPDAPASDTNLWGRVFGHYGHLSGQDQMSAWRQDSSGLVLGLDRRAGERLTWGGSLGYGTLSVNGVGNGYRGQTNAIDGRLYLRYATERHYLDASAGATHLSSTATRSVDLSMSRLPFSAQAQARNTGNALSLHVEHGWTIQDQRGWVWQPILPAVDVVRLPGVDFRDQATDPAIALSVHADQVTDTRIGAGLQLGKTFTLASKESASPTSWTPHARVLVQRAFGNREGYFTNRFANASEAGTFEVRGPSVGPNHLQFNLGVVASHAGAWAFLVDYTGDIAAHGQDQGLAVGARYNW</sequence>
<dbReference type="AlphaFoldDB" id="G0AHC3"/>
<dbReference type="GO" id="GO:0019867">
    <property type="term" value="C:outer membrane"/>
    <property type="evidence" value="ECO:0007669"/>
    <property type="project" value="InterPro"/>
</dbReference>
<dbReference type="EMBL" id="CP002745">
    <property type="protein sequence ID" value="AEK62529.1"/>
    <property type="molecule type" value="Genomic_DNA"/>
</dbReference>
<dbReference type="NCBIfam" id="TIGR01414">
    <property type="entry name" value="autotrans_barl"/>
    <property type="match status" value="1"/>
</dbReference>
<reference evidence="2 3" key="4">
    <citation type="journal article" date="2010" name="Environ. Microbiol.">
        <title>The bacterial genus Collimonas: mycophagy, weathering and other adaptive solutions to life in oligotrophic soil environments.</title>
        <authorList>
            <person name="Leveau J.H."/>
            <person name="Uroz S."/>
            <person name="de Boer W."/>
        </authorList>
    </citation>
    <scope>NUCLEOTIDE SEQUENCE [LARGE SCALE GENOMIC DNA]</scope>
    <source>
        <strain evidence="2 3">Ter331</strain>
    </source>
</reference>
<dbReference type="SMART" id="SM00869">
    <property type="entry name" value="Autotransporter"/>
    <property type="match status" value="1"/>
</dbReference>
<name>G0AHC3_COLFT</name>
<reference evidence="2 3" key="2">
    <citation type="journal article" date="2006" name="J. Microbiol. Methods">
        <title>Genomic flank-sequencing of plasposon insertion sites for rapid identification of functional genes.</title>
        <authorList>
            <person name="Leveau J.H."/>
            <person name="Gerards S."/>
            <person name="Fritsche K."/>
            <person name="Zondag G."/>
            <person name="van Veen J.A."/>
        </authorList>
    </citation>
    <scope>NUCLEOTIDE SEQUENCE [LARGE SCALE GENOMIC DNA]</scope>
    <source>
        <strain evidence="2 3">Ter331</strain>
    </source>
</reference>
<dbReference type="InterPro" id="IPR006315">
    <property type="entry name" value="OM_autotransptr_brl_dom"/>
</dbReference>
<reference evidence="2 3" key="3">
    <citation type="journal article" date="2008" name="FEMS Microbiol. Ecol.">
        <title>Identification and characterization of genes underlying chitinolysis in Collimonas fungivorans Ter331.</title>
        <authorList>
            <person name="Fritsche K."/>
            <person name="de Boer W."/>
            <person name="Gerards S."/>
            <person name="van den Berg M."/>
            <person name="van Veen J.A."/>
            <person name="Leveau J.H."/>
        </authorList>
    </citation>
    <scope>NUCLEOTIDE SEQUENCE [LARGE SCALE GENOMIC DNA]</scope>
    <source>
        <strain evidence="2 3">Ter331</strain>
    </source>
</reference>
<dbReference type="InterPro" id="IPR005546">
    <property type="entry name" value="Autotransporte_beta"/>
</dbReference>
<protein>
    <submittedName>
        <fullName evidence="2">Outer membrane autotransporter barrel domain protein</fullName>
    </submittedName>
</protein>
<reference evidence="2 3" key="1">
    <citation type="journal article" date="2004" name="Environ. Microbiol.">
        <title>Phylogeny-function analysis of (meta)genomic libraries: screening for expression of ribosomal RNA genes by large-insert library fluorescent in situ hybridization (LIL-FISH).</title>
        <authorList>
            <person name="Leveau J.H."/>
            <person name="Gerards S."/>
            <person name="de Boer W."/>
            <person name="van Veen J.A."/>
        </authorList>
    </citation>
    <scope>NUCLEOTIDE SEQUENCE [LARGE SCALE GENOMIC DNA]</scope>
    <source>
        <strain evidence="2 3">Ter331</strain>
    </source>
</reference>
<dbReference type="SUPFAM" id="SSF52096">
    <property type="entry name" value="ClpP/crotonase"/>
    <property type="match status" value="1"/>
</dbReference>
<evidence type="ECO:0000259" key="1">
    <source>
        <dbReference type="PROSITE" id="PS51208"/>
    </source>
</evidence>
<dbReference type="HOGENOM" id="CLU_308570_0_0_4"/>
<dbReference type="Proteomes" id="UP000008392">
    <property type="component" value="Chromosome"/>
</dbReference>
<keyword evidence="3" id="KW-1185">Reference proteome</keyword>
<dbReference type="Gene3D" id="2.40.128.130">
    <property type="entry name" value="Autotransporter beta-domain"/>
    <property type="match status" value="1"/>
</dbReference>
<gene>
    <name evidence="2" type="ordered locus">CFU_2702</name>
</gene>
<reference evidence="3" key="6">
    <citation type="submission" date="2011-05" db="EMBL/GenBank/DDBJ databases">
        <title>Complete sequence of Collimonas fungivorans Ter331.</title>
        <authorList>
            <person name="Leveau J.H."/>
        </authorList>
    </citation>
    <scope>NUCLEOTIDE SEQUENCE [LARGE SCALE GENOMIC DNA]</scope>
    <source>
        <strain evidence="3">Ter331</strain>
    </source>
</reference>
<evidence type="ECO:0000313" key="2">
    <source>
        <dbReference type="EMBL" id="AEK62529.1"/>
    </source>
</evidence>
<dbReference type="KEGG" id="cfu:CFU_2702"/>
<dbReference type="SUPFAM" id="SSF103515">
    <property type="entry name" value="Autotransporter"/>
    <property type="match status" value="1"/>
</dbReference>
<dbReference type="STRING" id="1005048.CFU_2702"/>
<dbReference type="InterPro" id="IPR036709">
    <property type="entry name" value="Autotransporte_beta_dom_sf"/>
</dbReference>
<evidence type="ECO:0000313" key="3">
    <source>
        <dbReference type="Proteomes" id="UP000008392"/>
    </source>
</evidence>
<dbReference type="PROSITE" id="PS51208">
    <property type="entry name" value="AUTOTRANSPORTER"/>
    <property type="match status" value="1"/>
</dbReference>
<dbReference type="eggNOG" id="COG4625">
    <property type="taxonomic scope" value="Bacteria"/>
</dbReference>
<reference evidence="2 3" key="5">
    <citation type="journal article" date="2011" name="ISME J.">
        <title>Dual transcriptional profiling of a bacterial/fungal confrontation: Collimonas fungivorans versus Aspergillus niger.</title>
        <authorList>
            <person name="Mela F."/>
            <person name="Fritsche K."/>
            <person name="de Boer W."/>
            <person name="van Veen J.A."/>
            <person name="de Graaff L.H."/>
            <person name="van den Berg M."/>
            <person name="Leveau J.H."/>
        </authorList>
    </citation>
    <scope>NUCLEOTIDE SEQUENCE [LARGE SCALE GENOMIC DNA]</scope>
    <source>
        <strain evidence="2 3">Ter331</strain>
    </source>
</reference>
<dbReference type="eggNOG" id="COG3904">
    <property type="taxonomic scope" value="Bacteria"/>
</dbReference>
<accession>G0AHC3</accession>
<proteinExistence type="predicted"/>